<protein>
    <submittedName>
        <fullName evidence="2">Uncharacterized protein</fullName>
    </submittedName>
</protein>
<sequence>MSDSEPKSPLPVHSSKIPRGNSQSTRKYCLWITGLTGLAACGCILPSVVTTAHKAYQWAAHPHEYLYQNQTLSEVANRSLVVQPLINKEQTFDVAVSVWVRRTIDEEFQWRESQHDPADFQLYRPLFSDVVFHGLRLSDKGKYTNINFTMPTEKFREGTLAASDLIGTFVLIPTSPSLMDFVVDYSSYIPDFALSSWQKTSPVRTWPFPMGSEYKGEKTLVDMALESFSLRMPLIRFHKIPSRCQKDGAVDVISNDPVDHPHVITWSQLQVVDETHILNLEAYNKAHEEYKKTSCGRKGKYSFESVSKSVQRYCQWGESYWETGVLQTRLELKMKDPEHTEWAYTPYMIYFLHASGPQDLIPIPVHEDCLGKPALEASQNTSTFDLIDSDSMNITWHISFSGRTPAKLRRQGPPGPEPIVDHGQSDYHKVVEQDFIELANGIKGFRKPDAHPRRRAFLIFMSSNTVSISVPGTLFLAVHQGLQVLMAWMAVLLPSHTPSSDWTQAMFYLVYLPLIYRMFRIVLRFESVWKGWIPTFRKRGASHSERTSERLDATTSWRVRLSLLCTLFLLFYFVEDHLVLLPALHPPLPKESSLALLYWFRDLLYDIDRCFWITGLLSQLILNTKSERFAGNFKLSVFLIWLKETLQLLSFVSAVVGRVKTRPALLWPETLLWCVETVLVYQAVTLPAVGPVRLDDDEQ</sequence>
<keyword evidence="3" id="KW-1185">Reference proteome</keyword>
<name>A0A8H5GHJ1_9AGAR</name>
<evidence type="ECO:0000313" key="2">
    <source>
        <dbReference type="EMBL" id="KAF5364904.1"/>
    </source>
</evidence>
<reference evidence="2 3" key="1">
    <citation type="journal article" date="2020" name="ISME J.">
        <title>Uncovering the hidden diversity of litter-decomposition mechanisms in mushroom-forming fungi.</title>
        <authorList>
            <person name="Floudas D."/>
            <person name="Bentzer J."/>
            <person name="Ahren D."/>
            <person name="Johansson T."/>
            <person name="Persson P."/>
            <person name="Tunlid A."/>
        </authorList>
    </citation>
    <scope>NUCLEOTIDE SEQUENCE [LARGE SCALE GENOMIC DNA]</scope>
    <source>
        <strain evidence="2 3">CBS 291.85</strain>
    </source>
</reference>
<organism evidence="2 3">
    <name type="scientific">Tetrapyrgos nigripes</name>
    <dbReference type="NCBI Taxonomy" id="182062"/>
    <lineage>
        <taxon>Eukaryota</taxon>
        <taxon>Fungi</taxon>
        <taxon>Dikarya</taxon>
        <taxon>Basidiomycota</taxon>
        <taxon>Agaricomycotina</taxon>
        <taxon>Agaricomycetes</taxon>
        <taxon>Agaricomycetidae</taxon>
        <taxon>Agaricales</taxon>
        <taxon>Marasmiineae</taxon>
        <taxon>Marasmiaceae</taxon>
        <taxon>Tetrapyrgos</taxon>
    </lineage>
</organism>
<gene>
    <name evidence="2" type="ORF">D9758_008143</name>
</gene>
<evidence type="ECO:0000256" key="1">
    <source>
        <dbReference type="SAM" id="MobiDB-lite"/>
    </source>
</evidence>
<dbReference type="AlphaFoldDB" id="A0A8H5GHJ1"/>
<accession>A0A8H5GHJ1</accession>
<evidence type="ECO:0000313" key="3">
    <source>
        <dbReference type="Proteomes" id="UP000559256"/>
    </source>
</evidence>
<dbReference type="Proteomes" id="UP000559256">
    <property type="component" value="Unassembled WGS sequence"/>
</dbReference>
<proteinExistence type="predicted"/>
<dbReference type="EMBL" id="JAACJM010000030">
    <property type="protein sequence ID" value="KAF5364904.1"/>
    <property type="molecule type" value="Genomic_DNA"/>
</dbReference>
<feature type="region of interest" description="Disordered" evidence="1">
    <location>
        <begin position="1"/>
        <end position="22"/>
    </location>
</feature>
<comment type="caution">
    <text evidence="2">The sequence shown here is derived from an EMBL/GenBank/DDBJ whole genome shotgun (WGS) entry which is preliminary data.</text>
</comment>
<dbReference type="OrthoDB" id="2548253at2759"/>